<dbReference type="EMBL" id="BMUU01000015">
    <property type="protein sequence ID" value="GGY61457.1"/>
    <property type="molecule type" value="Genomic_DNA"/>
</dbReference>
<evidence type="ECO:0000313" key="2">
    <source>
        <dbReference type="Proteomes" id="UP000600946"/>
    </source>
</evidence>
<dbReference type="Gene3D" id="1.10.260.40">
    <property type="entry name" value="lambda repressor-like DNA-binding domains"/>
    <property type="match status" value="1"/>
</dbReference>
<dbReference type="SUPFAM" id="SSF47413">
    <property type="entry name" value="lambda repressor-like DNA-binding domains"/>
    <property type="match status" value="1"/>
</dbReference>
<comment type="caution">
    <text evidence="1">The sequence shown here is derived from an EMBL/GenBank/DDBJ whole genome shotgun (WGS) entry which is preliminary data.</text>
</comment>
<dbReference type="Proteomes" id="UP000600946">
    <property type="component" value="Unassembled WGS sequence"/>
</dbReference>
<gene>
    <name evidence="1" type="ORF">GCM10010326_65330</name>
</gene>
<proteinExistence type="predicted"/>
<keyword evidence="2" id="KW-1185">Reference proteome</keyword>
<dbReference type="InterPro" id="IPR010982">
    <property type="entry name" value="Lambda_DNA-bd_dom_sf"/>
</dbReference>
<reference evidence="2" key="1">
    <citation type="journal article" date="2019" name="Int. J. Syst. Evol. Microbiol.">
        <title>The Global Catalogue of Microorganisms (GCM) 10K type strain sequencing project: providing services to taxonomists for standard genome sequencing and annotation.</title>
        <authorList>
            <consortium name="The Broad Institute Genomics Platform"/>
            <consortium name="The Broad Institute Genome Sequencing Center for Infectious Disease"/>
            <person name="Wu L."/>
            <person name="Ma J."/>
        </authorList>
    </citation>
    <scope>NUCLEOTIDE SEQUENCE [LARGE SCALE GENOMIC DNA]</scope>
    <source>
        <strain evidence="2">JCM 4594</strain>
    </source>
</reference>
<name>A0ABQ3APM5_9ACTN</name>
<organism evidence="1 2">
    <name type="scientific">Streptomyces xanthochromogenes</name>
    <dbReference type="NCBI Taxonomy" id="67384"/>
    <lineage>
        <taxon>Bacteria</taxon>
        <taxon>Bacillati</taxon>
        <taxon>Actinomycetota</taxon>
        <taxon>Actinomycetes</taxon>
        <taxon>Kitasatosporales</taxon>
        <taxon>Streptomycetaceae</taxon>
        <taxon>Streptomyces</taxon>
    </lineage>
</organism>
<dbReference type="Pfam" id="PF13560">
    <property type="entry name" value="HTH_31"/>
    <property type="match status" value="1"/>
</dbReference>
<dbReference type="RefSeq" id="WP_161255267.1">
    <property type="nucleotide sequence ID" value="NZ_BMUU01000015.1"/>
</dbReference>
<evidence type="ECO:0000313" key="1">
    <source>
        <dbReference type="EMBL" id="GGY61457.1"/>
    </source>
</evidence>
<sequence>MPPEPRNPSDDPTRIAHLLNHIRMHAGATEMSLAHTTGVELGYIHDVLAGRRFPTRSFTHRYARACGADPQVLLMVWQDERARRQRPRP</sequence>
<accession>A0ABQ3APM5</accession>
<protein>
    <recommendedName>
        <fullName evidence="3">XRE family transcriptional regulator</fullName>
    </recommendedName>
</protein>
<dbReference type="GeneID" id="96294420"/>
<evidence type="ECO:0008006" key="3">
    <source>
        <dbReference type="Google" id="ProtNLM"/>
    </source>
</evidence>